<gene>
    <name evidence="5" type="ORF">IAA86_04425</name>
</gene>
<dbReference type="SUPFAM" id="SSF55931">
    <property type="entry name" value="Glutamine synthetase/guanido kinase"/>
    <property type="match status" value="1"/>
</dbReference>
<proteinExistence type="inferred from homology"/>
<dbReference type="PIRSF" id="PIRSF017901">
    <property type="entry name" value="GCL"/>
    <property type="match status" value="1"/>
</dbReference>
<sequence>MLNTKINHKILKYNDIREYYQNSCKNDLKYGLEYERVSICSSTLKSADYDSIEKIIKSFAQIKGWGLLYDEKTLIGTLGEGSSISLEPGCQMELSLKAQENLYDIKKYTHEIISLLDRIAKFYNVEFLPYGISPLSTYQNIEIVNKQRYKIMADYLPTFGKFAPVMMRETAGVQLNIDYKSESDAINKIKMLNIVMPFMTGFFANSPIRNNKITNYKSFRALAWKYTGKNRCGIFYDNISCFEDYINAILNVPMLFIERNGEKINISGKITFGEFMEKGYSGHFATIEDYILHSSLCFPDIRLKNCIEIRNHDSQNMQITLAICAFYKGILCAQIKELMEYFKDISINDIENIGFLAAKYGIGFEYKNYKAQEIVKKLFDIAYKNLQDNEKCFLDPALEMLSNKESPADKIIKLKIKNACDLIAYLRK</sequence>
<dbReference type="EMBL" id="DVJQ01000040">
    <property type="protein sequence ID" value="HIS74248.1"/>
    <property type="molecule type" value="Genomic_DNA"/>
</dbReference>
<evidence type="ECO:0000313" key="6">
    <source>
        <dbReference type="Proteomes" id="UP000886865"/>
    </source>
</evidence>
<dbReference type="Gene3D" id="3.30.590.20">
    <property type="match status" value="1"/>
</dbReference>
<dbReference type="InterPro" id="IPR014746">
    <property type="entry name" value="Gln_synth/guanido_kin_cat_dom"/>
</dbReference>
<dbReference type="AlphaFoldDB" id="A0A9D1FIB4"/>
<keyword evidence="1 4" id="KW-0436">Ligase</keyword>
<dbReference type="PANTHER" id="PTHR34378">
    <property type="entry name" value="GLUTAMATE--CYSTEINE LIGASE, CHLOROPLASTIC"/>
    <property type="match status" value="1"/>
</dbReference>
<dbReference type="Pfam" id="PF04107">
    <property type="entry name" value="GCS2"/>
    <property type="match status" value="1"/>
</dbReference>
<dbReference type="GO" id="GO:0006750">
    <property type="term" value="P:glutathione biosynthetic process"/>
    <property type="evidence" value="ECO:0007669"/>
    <property type="project" value="UniProtKB-UniRule"/>
</dbReference>
<reference evidence="5" key="2">
    <citation type="journal article" date="2021" name="PeerJ">
        <title>Extensive microbial diversity within the chicken gut microbiome revealed by metagenomics and culture.</title>
        <authorList>
            <person name="Gilroy R."/>
            <person name="Ravi A."/>
            <person name="Getino M."/>
            <person name="Pursley I."/>
            <person name="Horton D.L."/>
            <person name="Alikhan N.F."/>
            <person name="Baker D."/>
            <person name="Gharbi K."/>
            <person name="Hall N."/>
            <person name="Watson M."/>
            <person name="Adriaenssens E.M."/>
            <person name="Foster-Nyarko E."/>
            <person name="Jarju S."/>
            <person name="Secka A."/>
            <person name="Antonio M."/>
            <person name="Oren A."/>
            <person name="Chaudhuri R.R."/>
            <person name="La Ragione R."/>
            <person name="Hildebrand F."/>
            <person name="Pallen M.J."/>
        </authorList>
    </citation>
    <scope>NUCLEOTIDE SEQUENCE</scope>
    <source>
        <strain evidence="5">CHK152-2871</strain>
    </source>
</reference>
<dbReference type="GO" id="GO:0005524">
    <property type="term" value="F:ATP binding"/>
    <property type="evidence" value="ECO:0007669"/>
    <property type="project" value="UniProtKB-UniRule"/>
</dbReference>
<evidence type="ECO:0000256" key="2">
    <source>
        <dbReference type="ARBA" id="ARBA00022741"/>
    </source>
</evidence>
<name>A0A9D1FIB4_9BACT</name>
<comment type="catalytic activity">
    <reaction evidence="4">
        <text>L-cysteine + L-glutamate + ATP = gamma-L-glutamyl-L-cysteine + ADP + phosphate + H(+)</text>
        <dbReference type="Rhea" id="RHEA:13285"/>
        <dbReference type="ChEBI" id="CHEBI:15378"/>
        <dbReference type="ChEBI" id="CHEBI:29985"/>
        <dbReference type="ChEBI" id="CHEBI:30616"/>
        <dbReference type="ChEBI" id="CHEBI:35235"/>
        <dbReference type="ChEBI" id="CHEBI:43474"/>
        <dbReference type="ChEBI" id="CHEBI:58173"/>
        <dbReference type="ChEBI" id="CHEBI:456216"/>
        <dbReference type="EC" id="6.3.2.2"/>
    </reaction>
</comment>
<dbReference type="EC" id="6.3.2.2" evidence="4"/>
<evidence type="ECO:0000256" key="1">
    <source>
        <dbReference type="ARBA" id="ARBA00022598"/>
    </source>
</evidence>
<evidence type="ECO:0000256" key="3">
    <source>
        <dbReference type="ARBA" id="ARBA00022840"/>
    </source>
</evidence>
<dbReference type="Proteomes" id="UP000886865">
    <property type="component" value="Unassembled WGS sequence"/>
</dbReference>
<dbReference type="PANTHER" id="PTHR34378:SF1">
    <property type="entry name" value="GLUTAMATE--CYSTEINE LIGASE, CHLOROPLASTIC"/>
    <property type="match status" value="1"/>
</dbReference>
<reference evidence="5" key="1">
    <citation type="submission" date="2020-10" db="EMBL/GenBank/DDBJ databases">
        <authorList>
            <person name="Gilroy R."/>
        </authorList>
    </citation>
    <scope>NUCLEOTIDE SEQUENCE</scope>
    <source>
        <strain evidence="5">CHK152-2871</strain>
    </source>
</reference>
<keyword evidence="3 4" id="KW-0067">ATP-binding</keyword>
<comment type="similarity">
    <text evidence="4">Belongs to the glutamate--cysteine ligase type 2 family. EgtA subfamily.</text>
</comment>
<evidence type="ECO:0000313" key="5">
    <source>
        <dbReference type="EMBL" id="HIS74248.1"/>
    </source>
</evidence>
<evidence type="ECO:0000256" key="4">
    <source>
        <dbReference type="PIRNR" id="PIRNR017901"/>
    </source>
</evidence>
<comment type="function">
    <text evidence="4">Catalyzes the synthesis of gamma-glutamylcysteine (gamma-GC).</text>
</comment>
<accession>A0A9D1FIB4</accession>
<protein>
    <recommendedName>
        <fullName evidence="4">Glutamate--cysteine ligase</fullName>
        <ecNumber evidence="4">6.3.2.2</ecNumber>
    </recommendedName>
</protein>
<keyword evidence="2 4" id="KW-0547">Nucleotide-binding</keyword>
<organism evidence="5 6">
    <name type="scientific">Candidatus Galligastranaerophilus intestinavium</name>
    <dbReference type="NCBI Taxonomy" id="2840836"/>
    <lineage>
        <taxon>Bacteria</taxon>
        <taxon>Candidatus Galligastranaerophilus</taxon>
    </lineage>
</organism>
<comment type="caution">
    <text evidence="5">The sequence shown here is derived from an EMBL/GenBank/DDBJ whole genome shotgun (WGS) entry which is preliminary data.</text>
</comment>
<dbReference type="GO" id="GO:0004357">
    <property type="term" value="F:glutamate-cysteine ligase activity"/>
    <property type="evidence" value="ECO:0007669"/>
    <property type="project" value="UniProtKB-UniRule"/>
</dbReference>
<dbReference type="InterPro" id="IPR006336">
    <property type="entry name" value="GCS2"/>
</dbReference>
<dbReference type="InterPro" id="IPR035434">
    <property type="entry name" value="GCL_bact_plant"/>
</dbReference>